<gene>
    <name evidence="1" type="ORF">RchiOBHm_Chr6g0244291</name>
</gene>
<dbReference type="AlphaFoldDB" id="A0A2P6PJ05"/>
<evidence type="ECO:0000313" key="2">
    <source>
        <dbReference type="Proteomes" id="UP000238479"/>
    </source>
</evidence>
<comment type="caution">
    <text evidence="1">The sequence shown here is derived from an EMBL/GenBank/DDBJ whole genome shotgun (WGS) entry which is preliminary data.</text>
</comment>
<name>A0A2P6PJ05_ROSCH</name>
<organism evidence="1 2">
    <name type="scientific">Rosa chinensis</name>
    <name type="common">China rose</name>
    <dbReference type="NCBI Taxonomy" id="74649"/>
    <lineage>
        <taxon>Eukaryota</taxon>
        <taxon>Viridiplantae</taxon>
        <taxon>Streptophyta</taxon>
        <taxon>Embryophyta</taxon>
        <taxon>Tracheophyta</taxon>
        <taxon>Spermatophyta</taxon>
        <taxon>Magnoliopsida</taxon>
        <taxon>eudicotyledons</taxon>
        <taxon>Gunneridae</taxon>
        <taxon>Pentapetalae</taxon>
        <taxon>rosids</taxon>
        <taxon>fabids</taxon>
        <taxon>Rosales</taxon>
        <taxon>Rosaceae</taxon>
        <taxon>Rosoideae</taxon>
        <taxon>Rosoideae incertae sedis</taxon>
        <taxon>Rosa</taxon>
    </lineage>
</organism>
<sequence>MAIGNCLNLCDDRQSSSFLGDKGLDRLGFAVVDCGGDDIWQSAVAITASVSGHCCAGGGPGRGDNGCCLVAVVALDQVISIWLDRFGGCA</sequence>
<reference evidence="1 2" key="1">
    <citation type="journal article" date="2018" name="Nat. Genet.">
        <title>The Rosa genome provides new insights in the design of modern roses.</title>
        <authorList>
            <person name="Bendahmane M."/>
        </authorList>
    </citation>
    <scope>NUCLEOTIDE SEQUENCE [LARGE SCALE GENOMIC DNA]</scope>
    <source>
        <strain evidence="2">cv. Old Blush</strain>
    </source>
</reference>
<accession>A0A2P6PJ05</accession>
<proteinExistence type="predicted"/>
<keyword evidence="2" id="KW-1185">Reference proteome</keyword>
<protein>
    <submittedName>
        <fullName evidence="1">Uncharacterized protein</fullName>
    </submittedName>
</protein>
<evidence type="ECO:0000313" key="1">
    <source>
        <dbReference type="EMBL" id="PRQ21894.1"/>
    </source>
</evidence>
<dbReference type="Gramene" id="PRQ21894">
    <property type="protein sequence ID" value="PRQ21894"/>
    <property type="gene ID" value="RchiOBHm_Chr6g0244291"/>
</dbReference>
<dbReference type="EMBL" id="PDCK01000044">
    <property type="protein sequence ID" value="PRQ21894.1"/>
    <property type="molecule type" value="Genomic_DNA"/>
</dbReference>
<dbReference type="Proteomes" id="UP000238479">
    <property type="component" value="Chromosome 6"/>
</dbReference>